<feature type="transmembrane region" description="Helical" evidence="2">
    <location>
        <begin position="25"/>
        <end position="47"/>
    </location>
</feature>
<organism evidence="3 4">
    <name type="scientific">Trametes cubensis</name>
    <dbReference type="NCBI Taxonomy" id="1111947"/>
    <lineage>
        <taxon>Eukaryota</taxon>
        <taxon>Fungi</taxon>
        <taxon>Dikarya</taxon>
        <taxon>Basidiomycota</taxon>
        <taxon>Agaricomycotina</taxon>
        <taxon>Agaricomycetes</taxon>
        <taxon>Polyporales</taxon>
        <taxon>Polyporaceae</taxon>
        <taxon>Trametes</taxon>
    </lineage>
</organism>
<sequence>MYGFKHIQFVEHPADVRQGMDAEGIYLGVSLAVLVSFTTYYAITLFFELCRSIASIYPSMPPLEAYRFAHFSTSLTSTPTRKAPESLHGPKVLLHAPSLQDIHVDGNGLDVDSSTDASPHNNSTGINGDPLNLASPSVLSPPIADYTPIQVKKDEEGSLADHFSSSGDAKEEFSDRTIEVDVKIPQDCVTTPASGVSQNLNEHIELADLDTSVNNLHSDASHSPLLLPVQAPLCTIEECDYEDSLQPSAVPAVCLSELAHDVRSTGTPAKSGLLCPGSSPVGAIMELSNSHPVSATPVPPPTDSLHCGSECGTLLIGADPSETLVASVNVEGVYSIMHSALLIMTADAEIDDGETDHDTDRMPVGQDAAMAIYGESVNEEQLSSSDTVVVSAMLLEDDASTCATYASSESNFRPSDAPSTGVNIPPILLAPPSSPAEPERIPQIALPEATNSQAPTPRPFSDSITTDVDYIGPLPKAPRVRVHTPENPDWAVAPDEPVTRSTTNDRRAGRGEKGKQRKNREGAVEEKRGAGSRLKEGGKKTARAPPKMKGTALGQGVDSQARKRSGRLVQAQT</sequence>
<evidence type="ECO:0000313" key="3">
    <source>
        <dbReference type="EMBL" id="KAJ8495082.1"/>
    </source>
</evidence>
<proteinExistence type="predicted"/>
<evidence type="ECO:0000313" key="4">
    <source>
        <dbReference type="Proteomes" id="UP001215151"/>
    </source>
</evidence>
<dbReference type="EMBL" id="JAPEVG010000028">
    <property type="protein sequence ID" value="KAJ8495082.1"/>
    <property type="molecule type" value="Genomic_DNA"/>
</dbReference>
<keyword evidence="2" id="KW-1133">Transmembrane helix</keyword>
<evidence type="ECO:0000256" key="2">
    <source>
        <dbReference type="SAM" id="Phobius"/>
    </source>
</evidence>
<protein>
    <submittedName>
        <fullName evidence="3">Uncharacterized protein</fullName>
    </submittedName>
</protein>
<dbReference type="AlphaFoldDB" id="A0AAD7U192"/>
<comment type="caution">
    <text evidence="3">The sequence shown here is derived from an EMBL/GenBank/DDBJ whole genome shotgun (WGS) entry which is preliminary data.</text>
</comment>
<feature type="compositionally biased region" description="Polar residues" evidence="1">
    <location>
        <begin position="112"/>
        <end position="126"/>
    </location>
</feature>
<feature type="compositionally biased region" description="Basic and acidic residues" evidence="1">
    <location>
        <begin position="503"/>
        <end position="539"/>
    </location>
</feature>
<keyword evidence="4" id="KW-1185">Reference proteome</keyword>
<feature type="compositionally biased region" description="Polar residues" evidence="1">
    <location>
        <begin position="408"/>
        <end position="422"/>
    </location>
</feature>
<evidence type="ECO:0000256" key="1">
    <source>
        <dbReference type="SAM" id="MobiDB-lite"/>
    </source>
</evidence>
<feature type="region of interest" description="Disordered" evidence="1">
    <location>
        <begin position="105"/>
        <end position="132"/>
    </location>
</feature>
<reference evidence="3" key="1">
    <citation type="submission" date="2022-11" db="EMBL/GenBank/DDBJ databases">
        <title>Genome Sequence of Cubamyces cubensis.</title>
        <authorList>
            <person name="Buettner E."/>
        </authorList>
    </citation>
    <scope>NUCLEOTIDE SEQUENCE</scope>
    <source>
        <strain evidence="3">MPL-01</strain>
    </source>
</reference>
<keyword evidence="2" id="KW-0812">Transmembrane</keyword>
<feature type="region of interest" description="Disordered" evidence="1">
    <location>
        <begin position="408"/>
        <end position="573"/>
    </location>
</feature>
<keyword evidence="2" id="KW-0472">Membrane</keyword>
<name>A0AAD7U192_9APHY</name>
<gene>
    <name evidence="3" type="ORF">ONZ51_g1905</name>
</gene>
<dbReference type="Proteomes" id="UP001215151">
    <property type="component" value="Unassembled WGS sequence"/>
</dbReference>
<accession>A0AAD7U192</accession>